<accession>A0A183EY48</accession>
<evidence type="ECO:0000259" key="5">
    <source>
        <dbReference type="Pfam" id="PF00076"/>
    </source>
</evidence>
<proteinExistence type="predicted"/>
<dbReference type="GO" id="GO:0003723">
    <property type="term" value="F:RNA binding"/>
    <property type="evidence" value="ECO:0007669"/>
    <property type="project" value="InterPro"/>
</dbReference>
<dbReference type="InterPro" id="IPR012677">
    <property type="entry name" value="Nucleotide-bd_a/b_plait_sf"/>
</dbReference>
<feature type="domain" description="RRM" evidence="5">
    <location>
        <begin position="3"/>
        <end position="47"/>
    </location>
</feature>
<dbReference type="Gene3D" id="3.30.70.330">
    <property type="match status" value="1"/>
</dbReference>
<keyword evidence="4" id="KW-0862">Zinc</keyword>
<dbReference type="PANTHER" id="PTHR12620">
    <property type="entry name" value="U2 SNRNP AUXILIARY FACTOR, SMALL SUBUNIT"/>
    <property type="match status" value="1"/>
</dbReference>
<dbReference type="InterPro" id="IPR035979">
    <property type="entry name" value="RBD_domain_sf"/>
</dbReference>
<evidence type="ECO:0000313" key="6">
    <source>
        <dbReference type="WBParaSite" id="GPUH_0002591901-mRNA-1"/>
    </source>
</evidence>
<organism evidence="6">
    <name type="scientific">Gongylonema pulchrum</name>
    <dbReference type="NCBI Taxonomy" id="637853"/>
    <lineage>
        <taxon>Eukaryota</taxon>
        <taxon>Metazoa</taxon>
        <taxon>Ecdysozoa</taxon>
        <taxon>Nematoda</taxon>
        <taxon>Chromadorea</taxon>
        <taxon>Rhabditida</taxon>
        <taxon>Spirurina</taxon>
        <taxon>Spiruromorpha</taxon>
        <taxon>Spiruroidea</taxon>
        <taxon>Gongylonematidae</taxon>
        <taxon>Gongylonema</taxon>
    </lineage>
</organism>
<evidence type="ECO:0000256" key="3">
    <source>
        <dbReference type="ARBA" id="ARBA00022771"/>
    </source>
</evidence>
<dbReference type="Pfam" id="PF00076">
    <property type="entry name" value="RRM_1"/>
    <property type="match status" value="1"/>
</dbReference>
<sequence length="51" mass="6022">LEEKFGPIDEMNVCDNIGEHMIGNVYVKFENEEDADKCVKGLDNRWLRFFL</sequence>
<dbReference type="GO" id="GO:0008270">
    <property type="term" value="F:zinc ion binding"/>
    <property type="evidence" value="ECO:0007669"/>
    <property type="project" value="UniProtKB-KW"/>
</dbReference>
<evidence type="ECO:0000256" key="1">
    <source>
        <dbReference type="ARBA" id="ARBA00022723"/>
    </source>
</evidence>
<dbReference type="SUPFAM" id="SSF54928">
    <property type="entry name" value="RNA-binding domain, RBD"/>
    <property type="match status" value="1"/>
</dbReference>
<dbReference type="AlphaFoldDB" id="A0A183EY48"/>
<protein>
    <submittedName>
        <fullName evidence="6">RRM domain-containing protein</fullName>
    </submittedName>
</protein>
<dbReference type="GO" id="GO:0089701">
    <property type="term" value="C:U2AF complex"/>
    <property type="evidence" value="ECO:0007669"/>
    <property type="project" value="InterPro"/>
</dbReference>
<reference evidence="6" key="1">
    <citation type="submission" date="2016-06" db="UniProtKB">
        <authorList>
            <consortium name="WormBaseParasite"/>
        </authorList>
    </citation>
    <scope>IDENTIFICATION</scope>
</reference>
<evidence type="ECO:0000256" key="4">
    <source>
        <dbReference type="ARBA" id="ARBA00022833"/>
    </source>
</evidence>
<keyword evidence="2" id="KW-0677">Repeat</keyword>
<dbReference type="InterPro" id="IPR000504">
    <property type="entry name" value="RRM_dom"/>
</dbReference>
<evidence type="ECO:0000256" key="2">
    <source>
        <dbReference type="ARBA" id="ARBA00022737"/>
    </source>
</evidence>
<dbReference type="WBParaSite" id="GPUH_0002591901-mRNA-1">
    <property type="protein sequence ID" value="GPUH_0002591901-mRNA-1"/>
    <property type="gene ID" value="GPUH_0002591901"/>
</dbReference>
<name>A0A183EY48_9BILA</name>
<dbReference type="GO" id="GO:0000398">
    <property type="term" value="P:mRNA splicing, via spliceosome"/>
    <property type="evidence" value="ECO:0007669"/>
    <property type="project" value="InterPro"/>
</dbReference>
<dbReference type="InterPro" id="IPR009145">
    <property type="entry name" value="U2AF_small"/>
</dbReference>
<keyword evidence="3" id="KW-0863">Zinc-finger</keyword>
<keyword evidence="1" id="KW-0479">Metal-binding</keyword>